<gene>
    <name evidence="1" type="ORF">GCM10010345_43070</name>
</gene>
<name>A0ABQ3CNU8_9ACTN</name>
<dbReference type="Proteomes" id="UP000653644">
    <property type="component" value="Unassembled WGS sequence"/>
</dbReference>
<comment type="caution">
    <text evidence="1">The sequence shown here is derived from an EMBL/GenBank/DDBJ whole genome shotgun (WGS) entry which is preliminary data.</text>
</comment>
<dbReference type="EMBL" id="BMVN01000014">
    <property type="protein sequence ID" value="GHA33917.1"/>
    <property type="molecule type" value="Genomic_DNA"/>
</dbReference>
<protein>
    <submittedName>
        <fullName evidence="1">Uncharacterized protein</fullName>
    </submittedName>
</protein>
<accession>A0ABQ3CNU8</accession>
<reference evidence="2" key="1">
    <citation type="journal article" date="2019" name="Int. J. Syst. Evol. Microbiol.">
        <title>The Global Catalogue of Microorganisms (GCM) 10K type strain sequencing project: providing services to taxonomists for standard genome sequencing and annotation.</title>
        <authorList>
            <consortium name="The Broad Institute Genomics Platform"/>
            <consortium name="The Broad Institute Genome Sequencing Center for Infectious Disease"/>
            <person name="Wu L."/>
            <person name="Ma J."/>
        </authorList>
    </citation>
    <scope>NUCLEOTIDE SEQUENCE [LARGE SCALE GENOMIC DNA]</scope>
    <source>
        <strain evidence="2">JCM 4733</strain>
    </source>
</reference>
<organism evidence="1 2">
    <name type="scientific">Streptomyces canarius</name>
    <dbReference type="NCBI Taxonomy" id="285453"/>
    <lineage>
        <taxon>Bacteria</taxon>
        <taxon>Bacillati</taxon>
        <taxon>Actinomycetota</taxon>
        <taxon>Actinomycetes</taxon>
        <taxon>Kitasatosporales</taxon>
        <taxon>Streptomycetaceae</taxon>
        <taxon>Streptomyces</taxon>
    </lineage>
</organism>
<proteinExistence type="predicted"/>
<evidence type="ECO:0000313" key="2">
    <source>
        <dbReference type="Proteomes" id="UP000653644"/>
    </source>
</evidence>
<sequence>MNVDETRSTAHGAQVRFESADLAARAVLLRGWAYADGELDVVGPVLGADREPGEQAAARDTWQSVEKPDPAHALGPVRSLVVLTTTSDATVSIAHGGQAWWPAADGEPYAWTVRLGAGAQVVVDGRSAYRVDEGKATALRWTAA</sequence>
<keyword evidence="2" id="KW-1185">Reference proteome</keyword>
<evidence type="ECO:0000313" key="1">
    <source>
        <dbReference type="EMBL" id="GHA33917.1"/>
    </source>
</evidence>